<dbReference type="PROSITE" id="PS51194">
    <property type="entry name" value="HELICASE_CTER"/>
    <property type="match status" value="1"/>
</dbReference>
<evidence type="ECO:0000259" key="2">
    <source>
        <dbReference type="PROSITE" id="PS51194"/>
    </source>
</evidence>
<proteinExistence type="predicted"/>
<dbReference type="SUPFAM" id="SSF52540">
    <property type="entry name" value="P-loop containing nucleoside triphosphate hydrolases"/>
    <property type="match status" value="2"/>
</dbReference>
<dbReference type="InterPro" id="IPR001650">
    <property type="entry name" value="Helicase_C-like"/>
</dbReference>
<dbReference type="SMART" id="SM00487">
    <property type="entry name" value="DEXDc"/>
    <property type="match status" value="1"/>
</dbReference>
<dbReference type="GO" id="GO:0004386">
    <property type="term" value="F:helicase activity"/>
    <property type="evidence" value="ECO:0007669"/>
    <property type="project" value="UniProtKB-KW"/>
</dbReference>
<dbReference type="Gene3D" id="3.40.50.300">
    <property type="entry name" value="P-loop containing nucleotide triphosphate hydrolases"/>
    <property type="match status" value="2"/>
</dbReference>
<evidence type="ECO:0000313" key="3">
    <source>
        <dbReference type="EMBL" id="RKF16885.1"/>
    </source>
</evidence>
<evidence type="ECO:0000313" key="4">
    <source>
        <dbReference type="Proteomes" id="UP000281128"/>
    </source>
</evidence>
<keyword evidence="3" id="KW-0547">Nucleotide-binding</keyword>
<dbReference type="OrthoDB" id="9814088at2"/>
<dbReference type="AlphaFoldDB" id="A0A3A8B6N5"/>
<keyword evidence="3" id="KW-0378">Hydrolase</keyword>
<accession>A0A3A8B6N5</accession>
<keyword evidence="3" id="KW-0347">Helicase</keyword>
<organism evidence="3 4">
    <name type="scientific">Roseovarius spongiae</name>
    <dbReference type="NCBI Taxonomy" id="2320272"/>
    <lineage>
        <taxon>Bacteria</taxon>
        <taxon>Pseudomonadati</taxon>
        <taxon>Pseudomonadota</taxon>
        <taxon>Alphaproteobacteria</taxon>
        <taxon>Rhodobacterales</taxon>
        <taxon>Roseobacteraceae</taxon>
        <taxon>Roseovarius</taxon>
    </lineage>
</organism>
<comment type="caution">
    <text evidence="3">The sequence shown here is derived from an EMBL/GenBank/DDBJ whole genome shotgun (WGS) entry which is preliminary data.</text>
</comment>
<keyword evidence="3" id="KW-0067">ATP-binding</keyword>
<name>A0A3A8B6N5_9RHOB</name>
<evidence type="ECO:0000256" key="1">
    <source>
        <dbReference type="SAM" id="MobiDB-lite"/>
    </source>
</evidence>
<keyword evidence="4" id="KW-1185">Reference proteome</keyword>
<dbReference type="Proteomes" id="UP000281128">
    <property type="component" value="Unassembled WGS sequence"/>
</dbReference>
<dbReference type="EMBL" id="RAPE01000001">
    <property type="protein sequence ID" value="RKF16885.1"/>
    <property type="molecule type" value="Genomic_DNA"/>
</dbReference>
<dbReference type="Pfam" id="PF00271">
    <property type="entry name" value="Helicase_C"/>
    <property type="match status" value="1"/>
</dbReference>
<sequence length="1081" mass="121341">MNSSTCGKPSGRFYRRRTGLTERFQAHDALRPLKAFQRKTVDYVAKRLLSDPDAVRHFLVADEVGLGKTMVARGVIARTIEALQDTVPRIDIIYICSNAAIAKQNVARLNVLGGERTRVLPTRLTMLALELARVGGIKREGVNFFSLTPGTSLDLKQGGGRQEERALIYRLIRGQFDKQDQRTLRKMFMRPAGPKGWRNTRQWVNGQQIEQSIERRFLQALEREPDILDQLRALIGQFRQHGDSDQELRRAVDRCVMTLRATLARESAEALEPDLIVLDEFQRFTELLHGDSEAADLARKLFDAIDPDGNQAKVLLLSATPYRMLSLRDDDADAGDHYREFLDVLGFLFGERGPAIRAELEDEMRRYRLAMQGLPGSFEDACRIKTGIEGTLRSVIARTERVAETAERDAMMRDVEVPVSIKPADLVEARAVAHVADAADAPGTVEYWKSAPFLLSFLRDYKLGQRLEQLKDAPGEALLAAIRNAGTAQIDTDAVEAYRPIPENNGRLRALKEIAFRDGMAKRLWLPPSMPYFGQRVTASKLLIFSQWAMVPDAIAALLSYDSERSMGMGQTGRSYSARHPQLLNFRRNKERLTGLRALPLVIPSPTLAATVDPLEIFQSSPSLADAAALRSEAGDRLQGLASELEQRPQAVQRPGVLSRLAPGTPQTDDEDSERAITWDWACAAALDIRSGAFDQWLAAGNILNDVVRADGQDAWHDHLHALSDAARGAALHGQPDRDRLIAHLTDLALGSPATCALRALHRIAPTLDLDDPGMLNAATRIGMAFRGLFNQPESQALLRTGVDDFYWQTVLHYCVDHDLQSVLDEYVHILMEAEGVMDAEPAHAISVLAQTIDDALSLKPSQIEIKRYRAHRDRLRITSEIRMRGRFATRLLQQAQEDGAQRTDTVRTAFNSPFRPFVLASTSVGQEGLDFHPYCHRLVHWNLPSNPVDLEQREGRVHRYKNHAVRLNLATRFRSALDAYPVEKDPWSVMFRKAHSTAMRPGDMEPYWLLDGETQIERYALSLPFSREAKLLGWLKRSVALYRLAFGQPRQDDLLSFLESLKNADAEIDLSKLQISLRPD</sequence>
<reference evidence="3 4" key="1">
    <citation type="submission" date="2018-09" db="EMBL/GenBank/DDBJ databases">
        <title>Roseovarius spongiae sp. nov., isolated from a marine sponge.</title>
        <authorList>
            <person name="Zhuang L."/>
            <person name="Luo L."/>
        </authorList>
    </citation>
    <scope>NUCLEOTIDE SEQUENCE [LARGE SCALE GENOMIC DNA]</scope>
    <source>
        <strain evidence="3 4">HN-E21</strain>
    </source>
</reference>
<feature type="domain" description="Helicase C-terminal" evidence="2">
    <location>
        <begin position="852"/>
        <end position="1014"/>
    </location>
</feature>
<gene>
    <name evidence="3" type="ORF">D6850_04980</name>
</gene>
<protein>
    <submittedName>
        <fullName evidence="3">DEAD/DEAH box helicase</fullName>
    </submittedName>
</protein>
<feature type="region of interest" description="Disordered" evidence="1">
    <location>
        <begin position="648"/>
        <end position="674"/>
    </location>
</feature>
<dbReference type="InterPro" id="IPR027417">
    <property type="entry name" value="P-loop_NTPase"/>
</dbReference>
<dbReference type="InterPro" id="IPR014001">
    <property type="entry name" value="Helicase_ATP-bd"/>
</dbReference>